<evidence type="ECO:0000313" key="2">
    <source>
        <dbReference type="EMBL" id="KAF9679167.1"/>
    </source>
</evidence>
<dbReference type="Gene3D" id="1.20.1280.50">
    <property type="match status" value="1"/>
</dbReference>
<dbReference type="EMBL" id="JADGMS010000007">
    <property type="protein sequence ID" value="KAF9679167.1"/>
    <property type="molecule type" value="Genomic_DNA"/>
</dbReference>
<protein>
    <recommendedName>
        <fullName evidence="1">F-box domain-containing protein</fullName>
    </recommendedName>
</protein>
<accession>A0A835K1V6</accession>
<comment type="caution">
    <text evidence="2">The sequence shown here is derived from an EMBL/GenBank/DDBJ whole genome shotgun (WGS) entry which is preliminary data.</text>
</comment>
<organism evidence="2 3">
    <name type="scientific">Salix dunnii</name>
    <dbReference type="NCBI Taxonomy" id="1413687"/>
    <lineage>
        <taxon>Eukaryota</taxon>
        <taxon>Viridiplantae</taxon>
        <taxon>Streptophyta</taxon>
        <taxon>Embryophyta</taxon>
        <taxon>Tracheophyta</taxon>
        <taxon>Spermatophyta</taxon>
        <taxon>Magnoliopsida</taxon>
        <taxon>eudicotyledons</taxon>
        <taxon>Gunneridae</taxon>
        <taxon>Pentapetalae</taxon>
        <taxon>rosids</taxon>
        <taxon>fabids</taxon>
        <taxon>Malpighiales</taxon>
        <taxon>Salicaceae</taxon>
        <taxon>Saliceae</taxon>
        <taxon>Salix</taxon>
    </lineage>
</organism>
<dbReference type="InterPro" id="IPR001810">
    <property type="entry name" value="F-box_dom"/>
</dbReference>
<sequence>MSCYISNLPHHILETIFSIVTISALKSCRDVCKSWKHILTNPSFALLHQHGCANNNLILCLGTKLTGSYFEGNIYRLEYGESSHFNRARTWALEPDFTAGFVNSCNGLVFMLYSSFERIKPYYRSFNASVNGSFHWIIDIDDDYDRTNIVYSFNFESEQFTTSLLPIPPVDIYGYCYQYADLGVLGDSLYCSYFSYLPWNDCINICVMKDHGVVESWAEMLVIEHRMPFWEPRDFKVIKFFENRNFLFLADYHLWLANSKNKIMRSEDQRISEGRKAAAAAQQTKSRGAQQWLIMSRTTMIDNNMHPPERCACKAVTLQQKGVQPELLMARKMRQITM</sequence>
<feature type="domain" description="F-box" evidence="1">
    <location>
        <begin position="2"/>
        <end position="47"/>
    </location>
</feature>
<dbReference type="InterPro" id="IPR050796">
    <property type="entry name" value="SCF_F-box_component"/>
</dbReference>
<proteinExistence type="predicted"/>
<dbReference type="PANTHER" id="PTHR31672">
    <property type="entry name" value="BNACNNG10540D PROTEIN"/>
    <property type="match status" value="1"/>
</dbReference>
<evidence type="ECO:0000259" key="1">
    <source>
        <dbReference type="PROSITE" id="PS50181"/>
    </source>
</evidence>
<dbReference type="AlphaFoldDB" id="A0A835K1V6"/>
<gene>
    <name evidence="2" type="ORF">SADUNF_Sadunf07G0111900</name>
</gene>
<name>A0A835K1V6_9ROSI</name>
<evidence type="ECO:0000313" key="3">
    <source>
        <dbReference type="Proteomes" id="UP000657918"/>
    </source>
</evidence>
<dbReference type="Pfam" id="PF00646">
    <property type="entry name" value="F-box"/>
    <property type="match status" value="1"/>
</dbReference>
<dbReference type="PANTHER" id="PTHR31672:SF8">
    <property type="entry name" value="F-BOX DOMAIN-CONTAINING PROTEIN"/>
    <property type="match status" value="1"/>
</dbReference>
<dbReference type="OrthoDB" id="852051at2759"/>
<dbReference type="Proteomes" id="UP000657918">
    <property type="component" value="Unassembled WGS sequence"/>
</dbReference>
<keyword evidence="3" id="KW-1185">Reference proteome</keyword>
<dbReference type="InterPro" id="IPR036047">
    <property type="entry name" value="F-box-like_dom_sf"/>
</dbReference>
<reference evidence="2 3" key="1">
    <citation type="submission" date="2020-10" db="EMBL/GenBank/DDBJ databases">
        <title>Plant Genome Project.</title>
        <authorList>
            <person name="Zhang R.-G."/>
        </authorList>
    </citation>
    <scope>NUCLEOTIDE SEQUENCE [LARGE SCALE GENOMIC DNA]</scope>
    <source>
        <strain evidence="2">FAFU-HL-1</strain>
        <tissue evidence="2">Leaf</tissue>
    </source>
</reference>
<dbReference type="SUPFAM" id="SSF81383">
    <property type="entry name" value="F-box domain"/>
    <property type="match status" value="1"/>
</dbReference>
<dbReference type="PROSITE" id="PS50181">
    <property type="entry name" value="FBOX"/>
    <property type="match status" value="1"/>
</dbReference>